<dbReference type="EMBL" id="SMBP01000004">
    <property type="protein sequence ID" value="TCU62399.1"/>
    <property type="molecule type" value="Genomic_DNA"/>
</dbReference>
<sequence>MGFLKKIFAKQEVKTQNETKPKNEERVENQEKIQATVEMFYERLKNTSQKPITYFTLEKDKPALFDCKIGGAYYIPEHETLPIDQIEKSPLYLLAQINFSQFKAPEGFPTSGLLQIFISGDDDLYGCDFDDPRFQKRWAIRYYESIPNQPVSNRIFQPKAHKETMLPFPLDCEYRLQPHEHFQTITINDYRFKDYFTQSCQDLLKEDQHTIFDLDDVIYDNLCDRLETFASQIGGYPCFTQYDPREYMKDNPCDILLFQLDTVEDIMWGDSGVANFFVSEQDLKNKDFTNVVYNWDCM</sequence>
<dbReference type="AlphaFoldDB" id="A0A4R3TLF9"/>
<dbReference type="Pfam" id="PF09234">
    <property type="entry name" value="DUF1963"/>
    <property type="match status" value="1"/>
</dbReference>
<dbReference type="Gene3D" id="2.30.320.10">
    <property type="entry name" value="YwqG-like"/>
    <property type="match status" value="1"/>
</dbReference>
<dbReference type="InterPro" id="IPR015315">
    <property type="entry name" value="DUF1963"/>
</dbReference>
<dbReference type="Proteomes" id="UP000295773">
    <property type="component" value="Unassembled WGS sequence"/>
</dbReference>
<organism evidence="1 2">
    <name type="scientific">Longicatena caecimuris</name>
    <dbReference type="NCBI Taxonomy" id="1796635"/>
    <lineage>
        <taxon>Bacteria</taxon>
        <taxon>Bacillati</taxon>
        <taxon>Bacillota</taxon>
        <taxon>Erysipelotrichia</taxon>
        <taxon>Erysipelotrichales</taxon>
        <taxon>Erysipelotrichaceae</taxon>
        <taxon>Longicatena</taxon>
    </lineage>
</organism>
<dbReference type="PANTHER" id="PTHR36436:SF6">
    <property type="entry name" value="SLL5081 PROTEIN"/>
    <property type="match status" value="1"/>
</dbReference>
<dbReference type="SUPFAM" id="SSF103032">
    <property type="entry name" value="Hypothetical protein YwqG"/>
    <property type="match status" value="1"/>
</dbReference>
<accession>A0A4R3TLF9</accession>
<evidence type="ECO:0000313" key="1">
    <source>
        <dbReference type="EMBL" id="TCU62399.1"/>
    </source>
</evidence>
<protein>
    <submittedName>
        <fullName evidence="1">Uncharacterized protein YwqG</fullName>
    </submittedName>
</protein>
<dbReference type="InterPro" id="IPR035948">
    <property type="entry name" value="YwqG-like_sf"/>
</dbReference>
<dbReference type="RefSeq" id="WP_132224023.1">
    <property type="nucleotide sequence ID" value="NZ_JANKBG010000004.1"/>
</dbReference>
<comment type="caution">
    <text evidence="1">The sequence shown here is derived from an EMBL/GenBank/DDBJ whole genome shotgun (WGS) entry which is preliminary data.</text>
</comment>
<dbReference type="PANTHER" id="PTHR36436">
    <property type="entry name" value="SLL5081 PROTEIN"/>
    <property type="match status" value="1"/>
</dbReference>
<name>A0A4R3TLF9_9FIRM</name>
<keyword evidence="2" id="KW-1185">Reference proteome</keyword>
<reference evidence="1 2" key="1">
    <citation type="submission" date="2019-03" db="EMBL/GenBank/DDBJ databases">
        <title>Genomic Encyclopedia of Type Strains, Phase IV (KMG-IV): sequencing the most valuable type-strain genomes for metagenomic binning, comparative biology and taxonomic classification.</title>
        <authorList>
            <person name="Goeker M."/>
        </authorList>
    </citation>
    <scope>NUCLEOTIDE SEQUENCE [LARGE SCALE GENOMIC DNA]</scope>
    <source>
        <strain evidence="1 2">DSM 29481</strain>
    </source>
</reference>
<proteinExistence type="predicted"/>
<gene>
    <name evidence="1" type="ORF">EDD61_10435</name>
</gene>
<evidence type="ECO:0000313" key="2">
    <source>
        <dbReference type="Proteomes" id="UP000295773"/>
    </source>
</evidence>